<comment type="caution">
    <text evidence="3">The sequence shown here is derived from an EMBL/GenBank/DDBJ whole genome shotgun (WGS) entry which is preliminary data.</text>
</comment>
<feature type="chain" id="PRO_5018269374" description="Secreted protein" evidence="2">
    <location>
        <begin position="28"/>
        <end position="146"/>
    </location>
</feature>
<reference evidence="3 4" key="1">
    <citation type="submission" date="2018-10" db="EMBL/GenBank/DDBJ databases">
        <title>Isolation from cow dung.</title>
        <authorList>
            <person name="Ling L."/>
        </authorList>
    </citation>
    <scope>NUCLEOTIDE SEQUENCE [LARGE SCALE GENOMIC DNA]</scope>
    <source>
        <strain evidence="3 4">NEAU-LL90</strain>
    </source>
</reference>
<dbReference type="Proteomes" id="UP000279275">
    <property type="component" value="Unassembled WGS sequence"/>
</dbReference>
<dbReference type="PROSITE" id="PS51257">
    <property type="entry name" value="PROKAR_LIPOPROTEIN"/>
    <property type="match status" value="1"/>
</dbReference>
<proteinExistence type="predicted"/>
<accession>A0A3M2KV37</accession>
<feature type="region of interest" description="Disordered" evidence="1">
    <location>
        <begin position="127"/>
        <end position="146"/>
    </location>
</feature>
<gene>
    <name evidence="3" type="ORF">EBN03_25785</name>
</gene>
<evidence type="ECO:0000313" key="3">
    <source>
        <dbReference type="EMBL" id="RMI29492.1"/>
    </source>
</evidence>
<evidence type="ECO:0000256" key="2">
    <source>
        <dbReference type="SAM" id="SignalP"/>
    </source>
</evidence>
<protein>
    <recommendedName>
        <fullName evidence="5">Secreted protein</fullName>
    </recommendedName>
</protein>
<keyword evidence="4" id="KW-1185">Reference proteome</keyword>
<evidence type="ECO:0000256" key="1">
    <source>
        <dbReference type="SAM" id="MobiDB-lite"/>
    </source>
</evidence>
<organism evidence="3 4">
    <name type="scientific">Nocardia stercoris</name>
    <dbReference type="NCBI Taxonomy" id="2483361"/>
    <lineage>
        <taxon>Bacteria</taxon>
        <taxon>Bacillati</taxon>
        <taxon>Actinomycetota</taxon>
        <taxon>Actinomycetes</taxon>
        <taxon>Mycobacteriales</taxon>
        <taxon>Nocardiaceae</taxon>
        <taxon>Nocardia</taxon>
    </lineage>
</organism>
<name>A0A3M2KV37_9NOCA</name>
<evidence type="ECO:0008006" key="5">
    <source>
        <dbReference type="Google" id="ProtNLM"/>
    </source>
</evidence>
<keyword evidence="2" id="KW-0732">Signal</keyword>
<dbReference type="EMBL" id="RFFH01000014">
    <property type="protein sequence ID" value="RMI29492.1"/>
    <property type="molecule type" value="Genomic_DNA"/>
</dbReference>
<dbReference type="AlphaFoldDB" id="A0A3M2KV37"/>
<sequence>MAVRSRSRWAIAGLSAAALVVALSACGPDDSTVPVGASATATAPAGPQLIDCVTHKPVVRPDRIAFACADMGLTVDGITWTSWGPDKAEGDGTEHRNLCEPNCAAGKYVTEPAHVVLTQVNQDGLFTRGSATGSDGKPAEFPMMTR</sequence>
<evidence type="ECO:0000313" key="4">
    <source>
        <dbReference type="Proteomes" id="UP000279275"/>
    </source>
</evidence>
<feature type="signal peptide" evidence="2">
    <location>
        <begin position="1"/>
        <end position="27"/>
    </location>
</feature>